<reference evidence="1" key="1">
    <citation type="submission" date="2022-04" db="EMBL/GenBank/DDBJ databases">
        <title>Genome of the entomopathogenic fungus Entomophthora muscae.</title>
        <authorList>
            <person name="Elya C."/>
            <person name="Lovett B.R."/>
            <person name="Lee E."/>
            <person name="Macias A.M."/>
            <person name="Hajek A.E."/>
            <person name="De Bivort B.L."/>
            <person name="Kasson M.T."/>
            <person name="De Fine Licht H.H."/>
            <person name="Stajich J.E."/>
        </authorList>
    </citation>
    <scope>NUCLEOTIDE SEQUENCE</scope>
    <source>
        <strain evidence="1">Berkeley</strain>
    </source>
</reference>
<accession>A0ACC2UAM2</accession>
<protein>
    <submittedName>
        <fullName evidence="1">Uncharacterized protein</fullName>
    </submittedName>
</protein>
<gene>
    <name evidence="1" type="ORF">DSO57_1032877</name>
</gene>
<keyword evidence="2" id="KW-1185">Reference proteome</keyword>
<evidence type="ECO:0000313" key="1">
    <source>
        <dbReference type="EMBL" id="KAJ9083621.1"/>
    </source>
</evidence>
<comment type="caution">
    <text evidence="1">The sequence shown here is derived from an EMBL/GenBank/DDBJ whole genome shotgun (WGS) entry which is preliminary data.</text>
</comment>
<evidence type="ECO:0000313" key="2">
    <source>
        <dbReference type="Proteomes" id="UP001165960"/>
    </source>
</evidence>
<organism evidence="1 2">
    <name type="scientific">Entomophthora muscae</name>
    <dbReference type="NCBI Taxonomy" id="34485"/>
    <lineage>
        <taxon>Eukaryota</taxon>
        <taxon>Fungi</taxon>
        <taxon>Fungi incertae sedis</taxon>
        <taxon>Zoopagomycota</taxon>
        <taxon>Entomophthoromycotina</taxon>
        <taxon>Entomophthoromycetes</taxon>
        <taxon>Entomophthorales</taxon>
        <taxon>Entomophthoraceae</taxon>
        <taxon>Entomophthora</taxon>
    </lineage>
</organism>
<name>A0ACC2UAM2_9FUNG</name>
<sequence>MGWVPDTVVTWLRTNKTTYDEIRKYFHPNIGLESAIIWKQRGFVLEKQNSGQI</sequence>
<proteinExistence type="predicted"/>
<dbReference type="EMBL" id="QTSX02000961">
    <property type="protein sequence ID" value="KAJ9083621.1"/>
    <property type="molecule type" value="Genomic_DNA"/>
</dbReference>
<dbReference type="Proteomes" id="UP001165960">
    <property type="component" value="Unassembled WGS sequence"/>
</dbReference>